<accession>A0A5N5FAB5</accession>
<dbReference type="AlphaFoldDB" id="A0A5N5FAB5"/>
<proteinExistence type="predicted"/>
<dbReference type="GO" id="GO:0016874">
    <property type="term" value="F:ligase activity"/>
    <property type="evidence" value="ECO:0007669"/>
    <property type="project" value="UniProtKB-KW"/>
</dbReference>
<keyword evidence="2" id="KW-0436">Ligase</keyword>
<protein>
    <submittedName>
        <fullName evidence="2">Glutamine--tRNA ligase-like</fullName>
    </submittedName>
</protein>
<organism evidence="2 3">
    <name type="scientific">Pyrus ussuriensis x Pyrus communis</name>
    <dbReference type="NCBI Taxonomy" id="2448454"/>
    <lineage>
        <taxon>Eukaryota</taxon>
        <taxon>Viridiplantae</taxon>
        <taxon>Streptophyta</taxon>
        <taxon>Embryophyta</taxon>
        <taxon>Tracheophyta</taxon>
        <taxon>Spermatophyta</taxon>
        <taxon>Magnoliopsida</taxon>
        <taxon>eudicotyledons</taxon>
        <taxon>Gunneridae</taxon>
        <taxon>Pentapetalae</taxon>
        <taxon>rosids</taxon>
        <taxon>fabids</taxon>
        <taxon>Rosales</taxon>
        <taxon>Rosaceae</taxon>
        <taxon>Amygdaloideae</taxon>
        <taxon>Maleae</taxon>
        <taxon>Pyrus</taxon>
    </lineage>
</organism>
<comment type="caution">
    <text evidence="2">The sequence shown here is derived from an EMBL/GenBank/DDBJ whole genome shotgun (WGS) entry which is preliminary data.</text>
</comment>
<dbReference type="Proteomes" id="UP000327157">
    <property type="component" value="Chromosome 13"/>
</dbReference>
<keyword evidence="3" id="KW-1185">Reference proteome</keyword>
<feature type="region of interest" description="Disordered" evidence="1">
    <location>
        <begin position="18"/>
        <end position="59"/>
    </location>
</feature>
<evidence type="ECO:0000313" key="3">
    <source>
        <dbReference type="Proteomes" id="UP000327157"/>
    </source>
</evidence>
<evidence type="ECO:0000256" key="1">
    <source>
        <dbReference type="SAM" id="MobiDB-lite"/>
    </source>
</evidence>
<sequence>MPIQGGYGASTYIVNSKRGGAGTNFKENGPPARTFSTIDYRPPKPRSQHLQSSGVRRSSDSFPVFSHAREVRLSSEKEKNLKLFLKVGLDERTAKNIITNTTNLTVVIHEAVVTDGSSFLICLQLLFN</sequence>
<gene>
    <name evidence="2" type="ORF">D8674_010290</name>
</gene>
<reference evidence="2 3" key="3">
    <citation type="submission" date="2019-11" db="EMBL/GenBank/DDBJ databases">
        <title>A de novo genome assembly of a pear dwarfing rootstock.</title>
        <authorList>
            <person name="Wang F."/>
            <person name="Wang J."/>
            <person name="Li S."/>
            <person name="Zhang Y."/>
            <person name="Fang M."/>
            <person name="Ma L."/>
            <person name="Zhao Y."/>
            <person name="Jiang S."/>
        </authorList>
    </citation>
    <scope>NUCLEOTIDE SEQUENCE [LARGE SCALE GENOMIC DNA]</scope>
    <source>
        <strain evidence="2">S2</strain>
        <tissue evidence="2">Leaf</tissue>
    </source>
</reference>
<reference evidence="3" key="2">
    <citation type="submission" date="2019-10" db="EMBL/GenBank/DDBJ databases">
        <title>A de novo genome assembly of a pear dwarfing rootstock.</title>
        <authorList>
            <person name="Wang F."/>
            <person name="Wang J."/>
            <person name="Li S."/>
            <person name="Zhang Y."/>
            <person name="Fang M."/>
            <person name="Ma L."/>
            <person name="Zhao Y."/>
            <person name="Jiang S."/>
        </authorList>
    </citation>
    <scope>NUCLEOTIDE SEQUENCE [LARGE SCALE GENOMIC DNA]</scope>
</reference>
<name>A0A5N5FAB5_9ROSA</name>
<reference evidence="2 3" key="1">
    <citation type="submission" date="2019-09" db="EMBL/GenBank/DDBJ databases">
        <authorList>
            <person name="Ou C."/>
        </authorList>
    </citation>
    <scope>NUCLEOTIDE SEQUENCE [LARGE SCALE GENOMIC DNA]</scope>
    <source>
        <strain evidence="2">S2</strain>
        <tissue evidence="2">Leaf</tissue>
    </source>
</reference>
<evidence type="ECO:0000313" key="2">
    <source>
        <dbReference type="EMBL" id="KAB2600019.1"/>
    </source>
</evidence>
<dbReference type="EMBL" id="SMOL01000753">
    <property type="protein sequence ID" value="KAB2600019.1"/>
    <property type="molecule type" value="Genomic_DNA"/>
</dbReference>